<accession>X6M7Q9</accession>
<reference evidence="4 5" key="1">
    <citation type="journal article" date="2013" name="Curr. Biol.">
        <title>The Genome of the Foraminiferan Reticulomyxa filosa.</title>
        <authorList>
            <person name="Glockner G."/>
            <person name="Hulsmann N."/>
            <person name="Schleicher M."/>
            <person name="Noegel A.A."/>
            <person name="Eichinger L."/>
            <person name="Gallinger C."/>
            <person name="Pawlowski J."/>
            <person name="Sierra R."/>
            <person name="Euteneuer U."/>
            <person name="Pillet L."/>
            <person name="Moustafa A."/>
            <person name="Platzer M."/>
            <person name="Groth M."/>
            <person name="Szafranski K."/>
            <person name="Schliwa M."/>
        </authorList>
    </citation>
    <scope>NUCLEOTIDE SEQUENCE [LARGE SCALE GENOMIC DNA]</scope>
</reference>
<sequence length="440" mass="50572">MFMLFTYIKKKTTSQKKKFFCGLMKQQQMKGARNLIKKMLYVNPMKRITIAEIREDEWFKNSLPKYLHVDPFRTIESEKKTNSRIVELCANMGYSREEIEVALKKGYKLLTHSKYLNKKWARLREAAVCYHLHFDKHYRIKLAKDIQKSMDGKAIDMNSLDIRTPDEQQKNYAENARDQLHRAYQAEDMSHEVERTFEDKNYSVKWKVGLWTTKTPFQFMQCVLDNLKKFNMEWYYESPYCVWARTITSVDYIKSNSFKPNLPLTSQGARSDSENIASSSAVDTENNSKADSDDNRSDHLDADTGPLPNSSLSPNPQPSVDDNNNRSFQKENSGLEERTERKQPTERVKPPALVNEDSASSVSLTELVETPLRMGARQDFVDTQGGTDSLDASNTSLPLSTAAAQNIPERDADAIQIKLQLYLSRPAGNPAQHRTHHNSS</sequence>
<protein>
    <submittedName>
        <fullName evidence="4">Protein kinase</fullName>
    </submittedName>
</protein>
<dbReference type="SUPFAM" id="SSF103243">
    <property type="entry name" value="KA1-like"/>
    <property type="match status" value="1"/>
</dbReference>
<proteinExistence type="predicted"/>
<feature type="compositionally biased region" description="Polar residues" evidence="3">
    <location>
        <begin position="320"/>
        <end position="332"/>
    </location>
</feature>
<keyword evidence="1" id="KW-0547">Nucleotide-binding</keyword>
<keyword evidence="5" id="KW-1185">Reference proteome</keyword>
<evidence type="ECO:0000313" key="5">
    <source>
        <dbReference type="Proteomes" id="UP000023152"/>
    </source>
</evidence>
<comment type="caution">
    <text evidence="4">The sequence shown here is derived from an EMBL/GenBank/DDBJ whole genome shotgun (WGS) entry which is preliminary data.</text>
</comment>
<dbReference type="OrthoDB" id="193931at2759"/>
<evidence type="ECO:0000256" key="3">
    <source>
        <dbReference type="SAM" id="MobiDB-lite"/>
    </source>
</evidence>
<keyword evidence="4" id="KW-0808">Transferase</keyword>
<keyword evidence="4" id="KW-0418">Kinase</keyword>
<feature type="compositionally biased region" description="Basic and acidic residues" evidence="3">
    <location>
        <begin position="286"/>
        <end position="302"/>
    </location>
</feature>
<dbReference type="Proteomes" id="UP000023152">
    <property type="component" value="Unassembled WGS sequence"/>
</dbReference>
<dbReference type="InterPro" id="IPR028375">
    <property type="entry name" value="KA1/Ssp2_C"/>
</dbReference>
<evidence type="ECO:0000313" key="4">
    <source>
        <dbReference type="EMBL" id="ETO10018.1"/>
    </source>
</evidence>
<keyword evidence="2" id="KW-0067">ATP-binding</keyword>
<dbReference type="SUPFAM" id="SSF56112">
    <property type="entry name" value="Protein kinase-like (PK-like)"/>
    <property type="match status" value="1"/>
</dbReference>
<evidence type="ECO:0000256" key="1">
    <source>
        <dbReference type="ARBA" id="ARBA00022741"/>
    </source>
</evidence>
<dbReference type="AlphaFoldDB" id="X6M7Q9"/>
<feature type="region of interest" description="Disordered" evidence="3">
    <location>
        <begin position="258"/>
        <end position="361"/>
    </location>
</feature>
<organism evidence="4 5">
    <name type="scientific">Reticulomyxa filosa</name>
    <dbReference type="NCBI Taxonomy" id="46433"/>
    <lineage>
        <taxon>Eukaryota</taxon>
        <taxon>Sar</taxon>
        <taxon>Rhizaria</taxon>
        <taxon>Retaria</taxon>
        <taxon>Foraminifera</taxon>
        <taxon>Monothalamids</taxon>
        <taxon>Reticulomyxidae</taxon>
        <taxon>Reticulomyxa</taxon>
    </lineage>
</organism>
<dbReference type="Gene3D" id="1.10.510.10">
    <property type="entry name" value="Transferase(Phosphotransferase) domain 1"/>
    <property type="match status" value="1"/>
</dbReference>
<dbReference type="GO" id="GO:0016301">
    <property type="term" value="F:kinase activity"/>
    <property type="evidence" value="ECO:0007669"/>
    <property type="project" value="UniProtKB-KW"/>
</dbReference>
<gene>
    <name evidence="4" type="ORF">RFI_27357</name>
</gene>
<feature type="compositionally biased region" description="Polar residues" evidence="3">
    <location>
        <begin position="258"/>
        <end position="285"/>
    </location>
</feature>
<feature type="compositionally biased region" description="Basic and acidic residues" evidence="3">
    <location>
        <begin position="333"/>
        <end position="349"/>
    </location>
</feature>
<dbReference type="EMBL" id="ASPP01023722">
    <property type="protein sequence ID" value="ETO10018.1"/>
    <property type="molecule type" value="Genomic_DNA"/>
</dbReference>
<dbReference type="GO" id="GO:0005524">
    <property type="term" value="F:ATP binding"/>
    <property type="evidence" value="ECO:0007669"/>
    <property type="project" value="UniProtKB-KW"/>
</dbReference>
<evidence type="ECO:0000256" key="2">
    <source>
        <dbReference type="ARBA" id="ARBA00022840"/>
    </source>
</evidence>
<name>X6M7Q9_RETFI</name>
<dbReference type="InterPro" id="IPR011009">
    <property type="entry name" value="Kinase-like_dom_sf"/>
</dbReference>